<dbReference type="GO" id="GO:0030247">
    <property type="term" value="F:polysaccharide binding"/>
    <property type="evidence" value="ECO:0007669"/>
    <property type="project" value="InterPro"/>
</dbReference>
<protein>
    <recommendedName>
        <fullName evidence="20">Protein kinase domain-containing protein</fullName>
    </recommendedName>
</protein>
<dbReference type="InterPro" id="IPR025287">
    <property type="entry name" value="WAK_GUB"/>
</dbReference>
<reference evidence="19" key="1">
    <citation type="submission" date="2018-02" db="EMBL/GenBank/DDBJ databases">
        <authorList>
            <person name="Cohen D.B."/>
            <person name="Kent A.D."/>
        </authorList>
    </citation>
    <scope>NUCLEOTIDE SEQUENCE</scope>
</reference>
<feature type="domain" description="EGF-like" evidence="18">
    <location>
        <begin position="287"/>
        <end position="324"/>
    </location>
</feature>
<evidence type="ECO:0000256" key="15">
    <source>
        <dbReference type="SAM" id="Phobius"/>
    </source>
</evidence>
<dbReference type="PROSITE" id="PS50011">
    <property type="entry name" value="PROTEIN_KINASE_DOM"/>
    <property type="match status" value="1"/>
</dbReference>
<gene>
    <name evidence="19" type="ORF">FSB_LOCUS9584</name>
</gene>
<feature type="signal peptide" evidence="16">
    <location>
        <begin position="1"/>
        <end position="21"/>
    </location>
</feature>
<feature type="transmembrane region" description="Helical" evidence="15">
    <location>
        <begin position="340"/>
        <end position="362"/>
    </location>
</feature>
<comment type="catalytic activity">
    <reaction evidence="12">
        <text>L-seryl-[protein] + ATP = O-phospho-L-seryl-[protein] + ADP + H(+)</text>
        <dbReference type="Rhea" id="RHEA:17989"/>
        <dbReference type="Rhea" id="RHEA-COMP:9863"/>
        <dbReference type="Rhea" id="RHEA-COMP:11604"/>
        <dbReference type="ChEBI" id="CHEBI:15378"/>
        <dbReference type="ChEBI" id="CHEBI:29999"/>
        <dbReference type="ChEBI" id="CHEBI:30616"/>
        <dbReference type="ChEBI" id="CHEBI:83421"/>
        <dbReference type="ChEBI" id="CHEBI:456216"/>
    </reaction>
</comment>
<evidence type="ECO:0000256" key="6">
    <source>
        <dbReference type="ARBA" id="ARBA00022737"/>
    </source>
</evidence>
<dbReference type="SMART" id="SM00181">
    <property type="entry name" value="EGF"/>
    <property type="match status" value="2"/>
</dbReference>
<sequence>MIIQITQVGVILSAMVAAAQAMPHCPQQVSSTLATGNWHKVVLSLILLWAIEAAVVNPLALEGCDDHCGNVSIPYPFGTKEGCYLNETFRITCNTTYNPPLAFLDPWIKLAKFPISDTKNKFTVIGCDTSAVMSSFEGGSYSTGCISLCNRNESVIEGSCSGIGCCQTDIPKGVKALNISLNSYYHHQKVWDFNPCSYAFVAEVGTYNFSVQDLRDFRNRTMKTPVVLNWAIGDQNCSEAKKDLKSYVCTSKDNRTVCHDSENRPGYWCSCSKGFEGNPYLPDGCQDIDECQNATLSLCVQKCTNYNGSYECSCEPGYEGDGKSDGTGCKPKHSTLLVKVALGVTISLLVLLLGISWVHLGLRKRKFIKLKEKCFEQNGGILLQQQLSRHNGSVETTQIFTAEELKKATNNYHENRILGQGGQGTVYKGILPDNRVVAIKKSKILDQSQVEQFINEFLLLVYEFVTNGNLFEHIHNTSHASMLPWPLRLQIAVETAGALSYLHFATSIPIIHRDIKSTNILLDDKYTAKVSDFGASRLVPLDQSQLTTLVQGTLGYLDPEYFHSSQLTEKSDVYSFGVLLAELLTGKKALSFDRPDKERNLAIYFVSSMNENRLFEILDQQVLKEGNVEQLKEIAMLTKRCLKLKGEERPTMKEVAMELEGLKAMEKHPWMKRNLGSEETENLPGKSYDDCFGGVNSDSVCYDSIRNQVIISGLDDGR</sequence>
<dbReference type="Pfam" id="PF07645">
    <property type="entry name" value="EGF_CA"/>
    <property type="match status" value="1"/>
</dbReference>
<dbReference type="FunFam" id="2.10.25.10:FF:000628">
    <property type="entry name" value="Wall-associated receptor kinase 2"/>
    <property type="match status" value="1"/>
</dbReference>
<dbReference type="GO" id="GO:0004674">
    <property type="term" value="F:protein serine/threonine kinase activity"/>
    <property type="evidence" value="ECO:0007669"/>
    <property type="project" value="UniProtKB-KW"/>
</dbReference>
<organism evidence="19">
    <name type="scientific">Fagus sylvatica</name>
    <name type="common">Beechnut</name>
    <dbReference type="NCBI Taxonomy" id="28930"/>
    <lineage>
        <taxon>Eukaryota</taxon>
        <taxon>Viridiplantae</taxon>
        <taxon>Streptophyta</taxon>
        <taxon>Embryophyta</taxon>
        <taxon>Tracheophyta</taxon>
        <taxon>Spermatophyta</taxon>
        <taxon>Magnoliopsida</taxon>
        <taxon>eudicotyledons</taxon>
        <taxon>Gunneridae</taxon>
        <taxon>Pentapetalae</taxon>
        <taxon>rosids</taxon>
        <taxon>fabids</taxon>
        <taxon>Fagales</taxon>
        <taxon>Fagaceae</taxon>
        <taxon>Fagus</taxon>
    </lineage>
</organism>
<dbReference type="SUPFAM" id="SSF56112">
    <property type="entry name" value="Protein kinase-like (PK-like)"/>
    <property type="match status" value="1"/>
</dbReference>
<dbReference type="Gene3D" id="2.10.25.10">
    <property type="entry name" value="Laminin"/>
    <property type="match status" value="1"/>
</dbReference>
<accession>A0A2N9F3J6</accession>
<keyword evidence="8" id="KW-0418">Kinase</keyword>
<dbReference type="SMART" id="SM00179">
    <property type="entry name" value="EGF_CA"/>
    <property type="match status" value="1"/>
</dbReference>
<evidence type="ECO:0000256" key="8">
    <source>
        <dbReference type="ARBA" id="ARBA00022777"/>
    </source>
</evidence>
<dbReference type="GO" id="GO:0005524">
    <property type="term" value="F:ATP binding"/>
    <property type="evidence" value="ECO:0007669"/>
    <property type="project" value="UniProtKB-KW"/>
</dbReference>
<dbReference type="InterPro" id="IPR000152">
    <property type="entry name" value="EGF-type_Asp/Asn_hydroxyl_site"/>
</dbReference>
<keyword evidence="2" id="KW-0723">Serine/threonine-protein kinase</keyword>
<evidence type="ECO:0000256" key="10">
    <source>
        <dbReference type="ARBA" id="ARBA00023157"/>
    </source>
</evidence>
<comment type="subcellular location">
    <subcellularLocation>
        <location evidence="1">Membrane</location>
        <topology evidence="1">Single-pass type I membrane protein</topology>
    </subcellularLocation>
</comment>
<keyword evidence="7" id="KW-0547">Nucleotide-binding</keyword>
<keyword evidence="15" id="KW-0812">Transmembrane</keyword>
<evidence type="ECO:0000313" key="19">
    <source>
        <dbReference type="EMBL" id="SPC81702.1"/>
    </source>
</evidence>
<evidence type="ECO:0000259" key="18">
    <source>
        <dbReference type="PROSITE" id="PS50026"/>
    </source>
</evidence>
<keyword evidence="10" id="KW-1015">Disulfide bond</keyword>
<dbReference type="EMBL" id="OIVN01000532">
    <property type="protein sequence ID" value="SPC81702.1"/>
    <property type="molecule type" value="Genomic_DNA"/>
</dbReference>
<feature type="domain" description="Protein kinase" evidence="17">
    <location>
        <begin position="412"/>
        <end position="671"/>
    </location>
</feature>
<evidence type="ECO:0000256" key="16">
    <source>
        <dbReference type="SAM" id="SignalP"/>
    </source>
</evidence>
<dbReference type="InterPro" id="IPR049883">
    <property type="entry name" value="NOTCH1_EGF-like"/>
</dbReference>
<evidence type="ECO:0008006" key="20">
    <source>
        <dbReference type="Google" id="ProtNLM"/>
    </source>
</evidence>
<dbReference type="PANTHER" id="PTHR27005">
    <property type="entry name" value="WALL-ASSOCIATED RECEPTOR KINASE-LIKE 21"/>
    <property type="match status" value="1"/>
</dbReference>
<dbReference type="Pfam" id="PF00069">
    <property type="entry name" value="Pkinase"/>
    <property type="match status" value="1"/>
</dbReference>
<evidence type="ECO:0000259" key="17">
    <source>
        <dbReference type="PROSITE" id="PS50011"/>
    </source>
</evidence>
<keyword evidence="15" id="KW-0472">Membrane</keyword>
<evidence type="ECO:0000256" key="7">
    <source>
        <dbReference type="ARBA" id="ARBA00022741"/>
    </source>
</evidence>
<dbReference type="SUPFAM" id="SSF57196">
    <property type="entry name" value="EGF/Laminin"/>
    <property type="match status" value="1"/>
</dbReference>
<evidence type="ECO:0000256" key="11">
    <source>
        <dbReference type="ARBA" id="ARBA00023180"/>
    </source>
</evidence>
<dbReference type="SMART" id="SM00220">
    <property type="entry name" value="S_TKc"/>
    <property type="match status" value="1"/>
</dbReference>
<dbReference type="InterPro" id="IPR000719">
    <property type="entry name" value="Prot_kinase_dom"/>
</dbReference>
<evidence type="ECO:0000256" key="5">
    <source>
        <dbReference type="ARBA" id="ARBA00022729"/>
    </source>
</evidence>
<dbReference type="Pfam" id="PF13947">
    <property type="entry name" value="GUB_WAK_bind"/>
    <property type="match status" value="1"/>
</dbReference>
<dbReference type="FunFam" id="1.10.510.10:FF:000084">
    <property type="entry name" value="Wall-associated receptor kinase 2"/>
    <property type="match status" value="1"/>
</dbReference>
<dbReference type="Gene3D" id="3.30.200.20">
    <property type="entry name" value="Phosphorylase Kinase, domain 1"/>
    <property type="match status" value="1"/>
</dbReference>
<keyword evidence="6" id="KW-0677">Repeat</keyword>
<dbReference type="PROSITE" id="PS00010">
    <property type="entry name" value="ASX_HYDROXYL"/>
    <property type="match status" value="1"/>
</dbReference>
<evidence type="ECO:0000256" key="2">
    <source>
        <dbReference type="ARBA" id="ARBA00022527"/>
    </source>
</evidence>
<dbReference type="PANTHER" id="PTHR27005:SF283">
    <property type="entry name" value="OS02G0633066 PROTEIN"/>
    <property type="match status" value="1"/>
</dbReference>
<dbReference type="FunFam" id="2.10.25.10:FF:000038">
    <property type="entry name" value="Fibrillin 2"/>
    <property type="match status" value="1"/>
</dbReference>
<feature type="chain" id="PRO_5014821960" description="Protein kinase domain-containing protein" evidence="16">
    <location>
        <begin position="22"/>
        <end position="718"/>
    </location>
</feature>
<keyword evidence="11" id="KW-0325">Glycoprotein</keyword>
<dbReference type="GO" id="GO:0005886">
    <property type="term" value="C:plasma membrane"/>
    <property type="evidence" value="ECO:0007669"/>
    <property type="project" value="TreeGrafter"/>
</dbReference>
<dbReference type="CDD" id="cd00054">
    <property type="entry name" value="EGF_CA"/>
    <property type="match status" value="1"/>
</dbReference>
<evidence type="ECO:0000256" key="3">
    <source>
        <dbReference type="ARBA" id="ARBA00022536"/>
    </source>
</evidence>
<evidence type="ECO:0000256" key="14">
    <source>
        <dbReference type="PROSITE-ProRule" id="PRU00076"/>
    </source>
</evidence>
<proteinExistence type="predicted"/>
<name>A0A2N9F3J6_FAGSY</name>
<dbReference type="PROSITE" id="PS01187">
    <property type="entry name" value="EGF_CA"/>
    <property type="match status" value="1"/>
</dbReference>
<keyword evidence="15" id="KW-1133">Transmembrane helix</keyword>
<dbReference type="InterPro" id="IPR008271">
    <property type="entry name" value="Ser/Thr_kinase_AS"/>
</dbReference>
<dbReference type="InterPro" id="IPR001881">
    <property type="entry name" value="EGF-like_Ca-bd_dom"/>
</dbReference>
<dbReference type="InterPro" id="IPR011009">
    <property type="entry name" value="Kinase-like_dom_sf"/>
</dbReference>
<evidence type="ECO:0000256" key="12">
    <source>
        <dbReference type="ARBA" id="ARBA00047558"/>
    </source>
</evidence>
<dbReference type="InterPro" id="IPR018097">
    <property type="entry name" value="EGF_Ca-bd_CS"/>
</dbReference>
<dbReference type="GO" id="GO:0005509">
    <property type="term" value="F:calcium ion binding"/>
    <property type="evidence" value="ECO:0007669"/>
    <property type="project" value="InterPro"/>
</dbReference>
<dbReference type="AlphaFoldDB" id="A0A2N9F3J6"/>
<keyword evidence="4" id="KW-0808">Transferase</keyword>
<dbReference type="PROSITE" id="PS00108">
    <property type="entry name" value="PROTEIN_KINASE_ST"/>
    <property type="match status" value="1"/>
</dbReference>
<keyword evidence="9" id="KW-0067">ATP-binding</keyword>
<dbReference type="PROSITE" id="PS50026">
    <property type="entry name" value="EGF_3"/>
    <property type="match status" value="1"/>
</dbReference>
<dbReference type="GO" id="GO:0007166">
    <property type="term" value="P:cell surface receptor signaling pathway"/>
    <property type="evidence" value="ECO:0007669"/>
    <property type="project" value="InterPro"/>
</dbReference>
<dbReference type="InterPro" id="IPR000742">
    <property type="entry name" value="EGF"/>
</dbReference>
<evidence type="ECO:0000256" key="13">
    <source>
        <dbReference type="ARBA" id="ARBA00047951"/>
    </source>
</evidence>
<evidence type="ECO:0000256" key="9">
    <source>
        <dbReference type="ARBA" id="ARBA00022840"/>
    </source>
</evidence>
<comment type="catalytic activity">
    <reaction evidence="13">
        <text>L-threonyl-[protein] + ATP = O-phospho-L-threonyl-[protein] + ADP + H(+)</text>
        <dbReference type="Rhea" id="RHEA:46608"/>
        <dbReference type="Rhea" id="RHEA-COMP:11060"/>
        <dbReference type="Rhea" id="RHEA-COMP:11605"/>
        <dbReference type="ChEBI" id="CHEBI:15378"/>
        <dbReference type="ChEBI" id="CHEBI:30013"/>
        <dbReference type="ChEBI" id="CHEBI:30616"/>
        <dbReference type="ChEBI" id="CHEBI:61977"/>
        <dbReference type="ChEBI" id="CHEBI:456216"/>
    </reaction>
</comment>
<evidence type="ECO:0000256" key="4">
    <source>
        <dbReference type="ARBA" id="ARBA00022679"/>
    </source>
</evidence>
<dbReference type="Gene3D" id="1.10.510.10">
    <property type="entry name" value="Transferase(Phosphotransferase) domain 1"/>
    <property type="match status" value="1"/>
</dbReference>
<keyword evidence="5 16" id="KW-0732">Signal</keyword>
<evidence type="ECO:0000256" key="1">
    <source>
        <dbReference type="ARBA" id="ARBA00004479"/>
    </source>
</evidence>
<dbReference type="InterPro" id="IPR045274">
    <property type="entry name" value="WAK-like"/>
</dbReference>
<comment type="caution">
    <text evidence="14">Lacks conserved residue(s) required for the propagation of feature annotation.</text>
</comment>
<keyword evidence="3 14" id="KW-0245">EGF-like domain</keyword>